<evidence type="ECO:0000313" key="2">
    <source>
        <dbReference type="EMBL" id="TXE15182.1"/>
    </source>
</evidence>
<dbReference type="AlphaFoldDB" id="A0A5C7BBA7"/>
<name>A0A5C7BBA7_9FLAO</name>
<gene>
    <name evidence="2" type="ORF">FUA26_01350</name>
</gene>
<reference evidence="3" key="1">
    <citation type="submission" date="2019-08" db="EMBL/GenBank/DDBJ databases">
        <title>Seonamhaeicola sediminis sp. nov., isolated from marine sediment.</title>
        <authorList>
            <person name="Cao W.R."/>
        </authorList>
    </citation>
    <scope>NUCLEOTIDE SEQUENCE [LARGE SCALE GENOMIC DNA]</scope>
    <source>
        <strain evidence="3">Gy8</strain>
    </source>
</reference>
<dbReference type="RefSeq" id="WP_147130667.1">
    <property type="nucleotide sequence ID" value="NZ_VOSC01000005.1"/>
</dbReference>
<evidence type="ECO:0000313" key="3">
    <source>
        <dbReference type="Proteomes" id="UP000321790"/>
    </source>
</evidence>
<keyword evidence="1" id="KW-0732">Signal</keyword>
<evidence type="ECO:0000256" key="1">
    <source>
        <dbReference type="SAM" id="SignalP"/>
    </source>
</evidence>
<dbReference type="SUPFAM" id="SSF101898">
    <property type="entry name" value="NHL repeat"/>
    <property type="match status" value="1"/>
</dbReference>
<feature type="chain" id="PRO_5022956764" evidence="1">
    <location>
        <begin position="18"/>
        <end position="404"/>
    </location>
</feature>
<comment type="caution">
    <text evidence="2">The sequence shown here is derived from an EMBL/GenBank/DDBJ whole genome shotgun (WGS) entry which is preliminary data.</text>
</comment>
<accession>A0A5C7BBA7</accession>
<sequence length="404" mass="44008">MKKIFFLPFLASLILFASCSSDDDASMDDHNHHDEHKNVSLLISDTESKTLNFINPFTDELKKFEAAYAKGSIYATESGRYAVITHRNDNFTETFNIGGEIDHGDHSHDLGETGLAAVSFVSQKPTHFKSEQGYVAVYNDGDATLSIFNEKTIDNNATVNTITTGSAAHHGAMVIFKNCNIAITNLGNGSGLPEKVQIINQSGEIVSEEAQSLSTSGIHGSAGNNTTAVFGSGTGILVVNDNGEQNIINYPDSFEDGVWFGSLLATNISDLFIGYTSSKGAYFIDIENEAITPIHETTELFKCMVSKSGKEVISLTKSGVLKITDVATKAVLFNETLSIVMDTESTGHGSVTSSIDYFDEFVYISVPSAKKIIQYNIDDMKITEEFELAITPYQFKVLAYDIEH</sequence>
<dbReference type="OrthoDB" id="867741at2"/>
<dbReference type="EMBL" id="VOSC01000005">
    <property type="protein sequence ID" value="TXE15182.1"/>
    <property type="molecule type" value="Genomic_DNA"/>
</dbReference>
<organism evidence="2 3">
    <name type="scientific">Seonamhaeicola algicola</name>
    <dbReference type="NCBI Taxonomy" id="1719036"/>
    <lineage>
        <taxon>Bacteria</taxon>
        <taxon>Pseudomonadati</taxon>
        <taxon>Bacteroidota</taxon>
        <taxon>Flavobacteriia</taxon>
        <taxon>Flavobacteriales</taxon>
        <taxon>Flavobacteriaceae</taxon>
    </lineage>
</organism>
<proteinExistence type="predicted"/>
<dbReference type="PROSITE" id="PS51257">
    <property type="entry name" value="PROKAR_LIPOPROTEIN"/>
    <property type="match status" value="1"/>
</dbReference>
<dbReference type="Proteomes" id="UP000321790">
    <property type="component" value="Unassembled WGS sequence"/>
</dbReference>
<keyword evidence="3" id="KW-1185">Reference proteome</keyword>
<feature type="signal peptide" evidence="1">
    <location>
        <begin position="1"/>
        <end position="17"/>
    </location>
</feature>
<protein>
    <submittedName>
        <fullName evidence="2">Uncharacterized protein</fullName>
    </submittedName>
</protein>